<dbReference type="Proteomes" id="UP000005778">
    <property type="component" value="Chromosome"/>
</dbReference>
<protein>
    <submittedName>
        <fullName evidence="1">Baseplate J-like protein</fullName>
    </submittedName>
</protein>
<dbReference type="EMBL" id="CM001488">
    <property type="protein sequence ID" value="EIM65433.1"/>
    <property type="molecule type" value="Genomic_DNA"/>
</dbReference>
<dbReference type="HOGENOM" id="CLU_024495_0_0_7"/>
<keyword evidence="2" id="KW-1185">Reference proteome</keyword>
<organism evidence="1 2">
    <name type="scientific">Desulfobacter postgatei 2ac9</name>
    <dbReference type="NCBI Taxonomy" id="879212"/>
    <lineage>
        <taxon>Bacteria</taxon>
        <taxon>Pseudomonadati</taxon>
        <taxon>Thermodesulfobacteriota</taxon>
        <taxon>Desulfobacteria</taxon>
        <taxon>Desulfobacterales</taxon>
        <taxon>Desulfobacteraceae</taxon>
        <taxon>Desulfobacter</taxon>
    </lineage>
</organism>
<evidence type="ECO:0000313" key="1">
    <source>
        <dbReference type="EMBL" id="EIM65433.1"/>
    </source>
</evidence>
<reference evidence="1 2" key="2">
    <citation type="submission" date="2012-02" db="EMBL/GenBank/DDBJ databases">
        <title>Improved High-Quality Draft sequence of Desulfobacter postgatei 2ac9.</title>
        <authorList>
            <consortium name="US DOE Joint Genome Institute"/>
            <person name="Lucas S."/>
            <person name="Han J."/>
            <person name="Lapidus A."/>
            <person name="Cheng J.-F."/>
            <person name="Goodwin L."/>
            <person name="Pitluck S."/>
            <person name="Peters L."/>
            <person name="Ovchinnikova G."/>
            <person name="Held B."/>
            <person name="Detter J.C."/>
            <person name="Han C."/>
            <person name="Tapia R."/>
            <person name="Land M."/>
            <person name="Hauser L."/>
            <person name="Kyrpides N."/>
            <person name="Ivanova N."/>
            <person name="Pagani I."/>
            <person name="Orellana R."/>
            <person name="Lovley D."/>
            <person name="Woyke T."/>
        </authorList>
    </citation>
    <scope>NUCLEOTIDE SEQUENCE [LARGE SCALE GENOMIC DNA]</scope>
    <source>
        <strain evidence="1 2">2ac9</strain>
    </source>
</reference>
<evidence type="ECO:0000313" key="2">
    <source>
        <dbReference type="Proteomes" id="UP000005778"/>
    </source>
</evidence>
<proteinExistence type="predicted"/>
<dbReference type="RefSeq" id="WP_004075629.1">
    <property type="nucleotide sequence ID" value="NZ_CM001488.1"/>
</dbReference>
<dbReference type="STRING" id="879212.DespoDRAFT_03693"/>
<dbReference type="AlphaFoldDB" id="I5B7H0"/>
<dbReference type="OrthoDB" id="9796131at2"/>
<gene>
    <name evidence="1" type="ORF">DespoDRAFT_03693</name>
</gene>
<name>I5B7H0_9BACT</name>
<dbReference type="eggNOG" id="COG3299">
    <property type="taxonomic scope" value="Bacteria"/>
</dbReference>
<reference evidence="1 2" key="1">
    <citation type="submission" date="2011-09" db="EMBL/GenBank/DDBJ databases">
        <authorList>
            <consortium name="US DOE Joint Genome Institute (JGI-PGF)"/>
            <person name="Lucas S."/>
            <person name="Han J."/>
            <person name="Lapidus A."/>
            <person name="Cheng J.-F."/>
            <person name="Goodwin L."/>
            <person name="Pitluck S."/>
            <person name="Peters L."/>
            <person name="Land M.L."/>
            <person name="Hauser L."/>
            <person name="Orellana R."/>
            <person name="Lovley D."/>
            <person name="Woyke T.J."/>
        </authorList>
    </citation>
    <scope>NUCLEOTIDE SEQUENCE [LARGE SCALE GENOMIC DNA]</scope>
    <source>
        <strain evidence="1 2">2ac9</strain>
    </source>
</reference>
<sequence length="640" mass="69417">MALPIPKIDDLSYQQIRSILLDELPLISRDYTDHNASDPGIALLELLSAMGESIIYRCDQISPEVERNFLKMVLDRPEPVTATVVFYRGKKSVPLPALPTGVDFEDAGFGEKMSYDSGTGLLSFDGAMTELNRQRLSALSADSLYEAAVTALFEATNKVIVIHAGTVITGANAAVGRAVPDAGGTLFETIGEVEIPAMTNNVTATARHLAVWEGSQSLGTGSGETDQYFDLVLPKGSLPLLLDPARQGSLAYDPNPLITVGAQTWRYAPDLLDAVETDAVFTVEWLPRRVSAEEQAYRFRFGNGVNGRIPADGEPVVCLRYQRVADRYVQVAANCLDTIQSLREPLPPDAVPAGLVSGVTYDTTRELLLLTGGLTVDWATLRDLVPADASYLATYQSAIDNLFEQSALHVNNPHPARGGRYLFGAHTAAEQGLGTLFDPDRAIAARDFQFMATDGFNGSSGLKALKVARAHALRTDDLGGVAVIVVPERASINDWWPTPTLDLLNAVYQFIDERRVITTRVLVQAPVYQEIALYLSVKSKLHADPVELAGAIQKTVRRRFDALDGGIDGTGWPLGRGVYRSELFQLLKGINGVDQIESVRIGNNVDNALFNLSPLTFPKIVGELCIGGRTWPLDPTVPIT</sequence>
<accession>I5B7H0</accession>